<dbReference type="InterPro" id="IPR004919">
    <property type="entry name" value="GmrSD_N"/>
</dbReference>
<feature type="domain" description="GmrSD restriction endonucleases C-terminal" evidence="2">
    <location>
        <begin position="426"/>
        <end position="557"/>
    </location>
</feature>
<dbReference type="RefSeq" id="WP_027306148.1">
    <property type="nucleotide sequence ID" value="NZ_CP020867.1"/>
</dbReference>
<dbReference type="Proteomes" id="UP000192902">
    <property type="component" value="Chromosome"/>
</dbReference>
<organism evidence="3 4">
    <name type="scientific">Campylobacter cuniculorum DSM 23162 = LMG 24588</name>
    <dbReference type="NCBI Taxonomy" id="1121267"/>
    <lineage>
        <taxon>Bacteria</taxon>
        <taxon>Pseudomonadati</taxon>
        <taxon>Campylobacterota</taxon>
        <taxon>Epsilonproteobacteria</taxon>
        <taxon>Campylobacterales</taxon>
        <taxon>Campylobacteraceae</taxon>
        <taxon>Campylobacter</taxon>
    </lineage>
</organism>
<evidence type="ECO:0000259" key="1">
    <source>
        <dbReference type="Pfam" id="PF03235"/>
    </source>
</evidence>
<reference evidence="3 4" key="1">
    <citation type="submission" date="2017-04" db="EMBL/GenBank/DDBJ databases">
        <title>Complete genome sequence of the Campylobacter cuniculorum type strain LMG24588.</title>
        <authorList>
            <person name="Miller W.G."/>
            <person name="Yee E."/>
            <person name="Revez J."/>
            <person name="Bono J.L."/>
            <person name="Rossi M."/>
        </authorList>
    </citation>
    <scope>NUCLEOTIDE SEQUENCE [LARGE SCALE GENOMIC DNA]</scope>
    <source>
        <strain evidence="3 4">LMG 24588</strain>
    </source>
</reference>
<dbReference type="OrthoDB" id="9798761at2"/>
<evidence type="ECO:0000313" key="3">
    <source>
        <dbReference type="EMBL" id="ARJ56399.1"/>
    </source>
</evidence>
<dbReference type="PANTHER" id="PTHR35149">
    <property type="entry name" value="SLL5132 PROTEIN"/>
    <property type="match status" value="1"/>
</dbReference>
<protein>
    <recommendedName>
        <fullName evidence="5">DUF262 domain-containing protein</fullName>
    </recommendedName>
</protein>
<dbReference type="PANTHER" id="PTHR35149:SF1">
    <property type="entry name" value="DUF5655 DOMAIN-CONTAINING PROTEIN"/>
    <property type="match status" value="1"/>
</dbReference>
<dbReference type="Pfam" id="PF03235">
    <property type="entry name" value="GmrSD_N"/>
    <property type="match status" value="1"/>
</dbReference>
<sequence length="567" mass="68516">MTPKKQTIEEFFQREKQYKIPIYQRAYSWEEKQWNIFLEDLEEATRSENCYFFGNILLEESENNTAEIIDGQQRITTIIIFIRALYNILEKKEFNENQTKKQEILSKFKEIYLNPKAKLKTVEYDDGYFENYIIKNSNSYPAQTLSQDRIKKAKEFFNKKLESKSTEEILKLFKSLKKAQILSIAFNNKKDSILMFELQNNRGKELTNLEKLKSYLSYQIYTYCEKESCEEKLRKITKIFEDIYRLLKDINFLDEDRILNYFNIAKFDFNYRENDDEKNYKKELKKAKEPKDKVIWIEDYMEELKQAFIDMKNFGQLKSDYKDYLLDLNVWEVYPFIIKAYEFFREDKKNLEEIFKALEIIAFRDKLARTRADLSSRLNGVLKKFKEKKDVENLTNSLKEICKNQYWSDKKLFGADDEDENSLRYIYRENSKIALYILMRYENYLRKDDAKTRGYKATKDSIENPELEHIAPRTEKGEKAKSGYETYNDHFREMYVDCIGNLLLISKRHNSSLGNKPFKVKRESYKNSLLQQREISQFAKDKWDKKAIDKRYNKLMQFIKDTWSFKE</sequence>
<evidence type="ECO:0008006" key="5">
    <source>
        <dbReference type="Google" id="ProtNLM"/>
    </source>
</evidence>
<dbReference type="STRING" id="1121267.CCUN_0782"/>
<name>A0A1W6BWC5_9BACT</name>
<dbReference type="InterPro" id="IPR011089">
    <property type="entry name" value="GmrSD_C"/>
</dbReference>
<dbReference type="AlphaFoldDB" id="A0A1W6BWC5"/>
<evidence type="ECO:0000259" key="2">
    <source>
        <dbReference type="Pfam" id="PF07510"/>
    </source>
</evidence>
<dbReference type="EMBL" id="CP020867">
    <property type="protein sequence ID" value="ARJ56399.1"/>
    <property type="molecule type" value="Genomic_DNA"/>
</dbReference>
<evidence type="ECO:0000313" key="4">
    <source>
        <dbReference type="Proteomes" id="UP000192902"/>
    </source>
</evidence>
<proteinExistence type="predicted"/>
<dbReference type="Pfam" id="PF07510">
    <property type="entry name" value="GmrSD_C"/>
    <property type="match status" value="1"/>
</dbReference>
<gene>
    <name evidence="3" type="ORF">CCUN_0782</name>
</gene>
<dbReference type="eggNOG" id="COG1479">
    <property type="taxonomic scope" value="Bacteria"/>
</dbReference>
<accession>A0A1W6BWC5</accession>
<dbReference type="KEGG" id="ccun:CCUN_0782"/>
<feature type="domain" description="GmrSD restriction endonucleases N-terminal" evidence="1">
    <location>
        <begin position="8"/>
        <end position="216"/>
    </location>
</feature>